<dbReference type="EMBL" id="JAACJJ010000029">
    <property type="protein sequence ID" value="KAF5319287.1"/>
    <property type="molecule type" value="Genomic_DNA"/>
</dbReference>
<feature type="compositionally biased region" description="Low complexity" evidence="1">
    <location>
        <begin position="204"/>
        <end position="214"/>
    </location>
</feature>
<dbReference type="AlphaFoldDB" id="A0A8H5F0R4"/>
<evidence type="ECO:0000313" key="3">
    <source>
        <dbReference type="Proteomes" id="UP000567179"/>
    </source>
</evidence>
<dbReference type="PANTHER" id="PTHR31252:SF11">
    <property type="entry name" value="DUF4419 DOMAIN-CONTAINING PROTEIN"/>
    <property type="match status" value="1"/>
</dbReference>
<feature type="compositionally biased region" description="Basic and acidic residues" evidence="1">
    <location>
        <begin position="169"/>
        <end position="181"/>
    </location>
</feature>
<dbReference type="PANTHER" id="PTHR31252">
    <property type="entry name" value="DUF4419 DOMAIN-CONTAINING PROTEIN"/>
    <property type="match status" value="1"/>
</dbReference>
<accession>A0A8H5F0R4</accession>
<dbReference type="Pfam" id="PF14388">
    <property type="entry name" value="DUF4419"/>
    <property type="match status" value="1"/>
</dbReference>
<feature type="region of interest" description="Disordered" evidence="1">
    <location>
        <begin position="465"/>
        <end position="501"/>
    </location>
</feature>
<evidence type="ECO:0008006" key="4">
    <source>
        <dbReference type="Google" id="ProtNLM"/>
    </source>
</evidence>
<dbReference type="Proteomes" id="UP000567179">
    <property type="component" value="Unassembled WGS sequence"/>
</dbReference>
<gene>
    <name evidence="2" type="ORF">D9619_008691</name>
</gene>
<comment type="caution">
    <text evidence="2">The sequence shown here is derived from an EMBL/GenBank/DDBJ whole genome shotgun (WGS) entry which is preliminary data.</text>
</comment>
<sequence length="683" mass="76085">MGLTCGIPSVTLEGDKQDWEKLLARIDRLSVFGKEPEAWSAMLRPILTRFVQAFDGQPGTDFWNHVCHYQHMGSGSDFLGGWITAFCVWDKHGKWKRSISINDILVKAEERSRTGAHASPSIHSDARNWILEVDGMPYPTISVDDIPPGYCEVDVHLDDNGEHFDCARQTRSHTTDREQRGKPSGLAPALTVFRKPRTTPAGPPDSDSPSSDSDLSSDHSESDSEVDGQPLTFPHTHIPNLATYPHPSTPLPTTVIAMSQGAPVEGRAFVIHTKLKDPPLLTPGTVDPRTMYDWATACRKYQKHAGKTDADIVSFVADGMQEVRLGEWYRASTRRIDALTLDEFFREVRAIVLEPTWAHDLREEILRYEQGDQKFTDFKIHMENLNSLLKSMSSIHALTEDALKIQMEARLHPYLRKSLNLEPVLSRDIAAWSLEVKNRDERIRQEDEHIQAKLDALEALRNAARRERKEKKATSSSSTYVPNPNHTKTAAAASGTARVNLPGLTDPEKALLDAHEGCRKCRRFYVGHRTATCTNPFPPGLGYKTLTLEMALSAQRAQAGTASTASTSRIPAGNINVSTTTPADDETDSDSYVPLSTPMTEEHLFPLMEIDGPSLEGPISIQPMLDTGSPSIVISDSLVTQLGLRRYRLPPSEDNLSSIDCTPLECKESIEQRFIIILPYRYC</sequence>
<evidence type="ECO:0000313" key="2">
    <source>
        <dbReference type="EMBL" id="KAF5319287.1"/>
    </source>
</evidence>
<feature type="region of interest" description="Disordered" evidence="1">
    <location>
        <begin position="562"/>
        <end position="590"/>
    </location>
</feature>
<keyword evidence="3" id="KW-1185">Reference proteome</keyword>
<feature type="region of interest" description="Disordered" evidence="1">
    <location>
        <begin position="169"/>
        <end position="246"/>
    </location>
</feature>
<name>A0A8H5F0R4_9AGAR</name>
<reference evidence="2 3" key="1">
    <citation type="journal article" date="2020" name="ISME J.">
        <title>Uncovering the hidden diversity of litter-decomposition mechanisms in mushroom-forming fungi.</title>
        <authorList>
            <person name="Floudas D."/>
            <person name="Bentzer J."/>
            <person name="Ahren D."/>
            <person name="Johansson T."/>
            <person name="Persson P."/>
            <person name="Tunlid A."/>
        </authorList>
    </citation>
    <scope>NUCLEOTIDE SEQUENCE [LARGE SCALE GENOMIC DNA]</scope>
    <source>
        <strain evidence="2 3">CBS 101986</strain>
    </source>
</reference>
<dbReference type="InterPro" id="IPR025533">
    <property type="entry name" value="DUF4419"/>
</dbReference>
<dbReference type="OrthoDB" id="2369050at2759"/>
<organism evidence="2 3">
    <name type="scientific">Psilocybe cf. subviscida</name>
    <dbReference type="NCBI Taxonomy" id="2480587"/>
    <lineage>
        <taxon>Eukaryota</taxon>
        <taxon>Fungi</taxon>
        <taxon>Dikarya</taxon>
        <taxon>Basidiomycota</taxon>
        <taxon>Agaricomycotina</taxon>
        <taxon>Agaricomycetes</taxon>
        <taxon>Agaricomycetidae</taxon>
        <taxon>Agaricales</taxon>
        <taxon>Agaricineae</taxon>
        <taxon>Strophariaceae</taxon>
        <taxon>Psilocybe</taxon>
    </lineage>
</organism>
<proteinExistence type="predicted"/>
<evidence type="ECO:0000256" key="1">
    <source>
        <dbReference type="SAM" id="MobiDB-lite"/>
    </source>
</evidence>
<feature type="compositionally biased region" description="Polar residues" evidence="1">
    <location>
        <begin position="474"/>
        <end position="488"/>
    </location>
</feature>
<protein>
    <recommendedName>
        <fullName evidence="4">Retrotransposon gag domain-containing protein</fullName>
    </recommendedName>
</protein>